<evidence type="ECO:0000256" key="6">
    <source>
        <dbReference type="SAM" id="SignalP"/>
    </source>
</evidence>
<dbReference type="GO" id="GO:0030246">
    <property type="term" value="F:carbohydrate binding"/>
    <property type="evidence" value="ECO:0007669"/>
    <property type="project" value="InterPro"/>
</dbReference>
<feature type="signal peptide" evidence="6">
    <location>
        <begin position="1"/>
        <end position="31"/>
    </location>
</feature>
<dbReference type="SUPFAM" id="SSF51055">
    <property type="entry name" value="Carbohydrate binding domain"/>
    <property type="match status" value="1"/>
</dbReference>
<evidence type="ECO:0000256" key="5">
    <source>
        <dbReference type="SAM" id="MobiDB-lite"/>
    </source>
</evidence>
<dbReference type="OrthoDB" id="3675244at2"/>
<dbReference type="InterPro" id="IPR036573">
    <property type="entry name" value="CBM_sf_5/12"/>
</dbReference>
<dbReference type="InterPro" id="IPR051024">
    <property type="entry name" value="GlcNAc_Chitin_IntDeg"/>
</dbReference>
<dbReference type="Proteomes" id="UP000037939">
    <property type="component" value="Unassembled WGS sequence"/>
</dbReference>
<keyword evidence="3 6" id="KW-0732">Signal</keyword>
<feature type="domain" description="Chitin-binding type-3" evidence="7">
    <location>
        <begin position="389"/>
        <end position="435"/>
    </location>
</feature>
<organism evidence="8 9">
    <name type="scientific">Amantichitinum ursilacus</name>
    <dbReference type="NCBI Taxonomy" id="857265"/>
    <lineage>
        <taxon>Bacteria</taxon>
        <taxon>Pseudomonadati</taxon>
        <taxon>Pseudomonadota</taxon>
        <taxon>Betaproteobacteria</taxon>
        <taxon>Neisseriales</taxon>
        <taxon>Chitinibacteraceae</taxon>
        <taxon>Amantichitinum</taxon>
    </lineage>
</organism>
<dbReference type="CDD" id="cd12215">
    <property type="entry name" value="ChiC_BD"/>
    <property type="match status" value="1"/>
</dbReference>
<evidence type="ECO:0000313" key="9">
    <source>
        <dbReference type="Proteomes" id="UP000037939"/>
    </source>
</evidence>
<dbReference type="SUPFAM" id="SSF81296">
    <property type="entry name" value="E set domains"/>
    <property type="match status" value="1"/>
</dbReference>
<dbReference type="Pfam" id="PF18416">
    <property type="entry name" value="GbpA_2"/>
    <property type="match status" value="1"/>
</dbReference>
<evidence type="ECO:0000256" key="4">
    <source>
        <dbReference type="ARBA" id="ARBA00022801"/>
    </source>
</evidence>
<keyword evidence="2" id="KW-0147">Chitin-binding</keyword>
<dbReference type="PANTHER" id="PTHR34823:SF1">
    <property type="entry name" value="CHITIN-BINDING TYPE-4 DOMAIN-CONTAINING PROTEIN"/>
    <property type="match status" value="1"/>
</dbReference>
<keyword evidence="9" id="KW-1185">Reference proteome</keyword>
<dbReference type="GO" id="GO:0008061">
    <property type="term" value="F:chitin binding"/>
    <property type="evidence" value="ECO:0007669"/>
    <property type="project" value="UniProtKB-KW"/>
</dbReference>
<evidence type="ECO:0000256" key="3">
    <source>
        <dbReference type="ARBA" id="ARBA00022729"/>
    </source>
</evidence>
<dbReference type="SMART" id="SM00495">
    <property type="entry name" value="ChtBD3"/>
    <property type="match status" value="1"/>
</dbReference>
<accession>A0A0N0GKU4</accession>
<feature type="chain" id="PRO_5005849589" evidence="6">
    <location>
        <begin position="32"/>
        <end position="439"/>
    </location>
</feature>
<dbReference type="InterPro" id="IPR041029">
    <property type="entry name" value="GbpA_2"/>
</dbReference>
<dbReference type="Gene3D" id="2.10.10.20">
    <property type="entry name" value="Carbohydrate-binding module superfamily 5/12"/>
    <property type="match status" value="1"/>
</dbReference>
<gene>
    <name evidence="8" type="primary">gbpA</name>
    <name evidence="8" type="ORF">WG78_20805</name>
</gene>
<dbReference type="STRING" id="857265.WG78_20805"/>
<feature type="compositionally biased region" description="Pro residues" evidence="5">
    <location>
        <begin position="331"/>
        <end position="383"/>
    </location>
</feature>
<dbReference type="GO" id="GO:0005576">
    <property type="term" value="C:extracellular region"/>
    <property type="evidence" value="ECO:0007669"/>
    <property type="project" value="InterPro"/>
</dbReference>
<name>A0A0N0GKU4_9NEIS</name>
<reference evidence="8 9" key="1">
    <citation type="submission" date="2015-07" db="EMBL/GenBank/DDBJ databases">
        <title>Draft genome sequence of the Amantichitinum ursilacus IGB-41, a new chitin-degrading bacterium.</title>
        <authorList>
            <person name="Kirstahler P."/>
            <person name="Guenther M."/>
            <person name="Grumaz C."/>
            <person name="Rupp S."/>
            <person name="Zibek S."/>
            <person name="Sohn K."/>
        </authorList>
    </citation>
    <scope>NUCLEOTIDE SEQUENCE [LARGE SCALE GENOMIC DNA]</scope>
    <source>
        <strain evidence="8 9">IGB-41</strain>
    </source>
</reference>
<dbReference type="InterPro" id="IPR014756">
    <property type="entry name" value="Ig_E-set"/>
</dbReference>
<protein>
    <submittedName>
        <fullName evidence="8">GlcNAc-binding protein A</fullName>
    </submittedName>
</protein>
<dbReference type="RefSeq" id="WP_083459481.1">
    <property type="nucleotide sequence ID" value="NZ_LAQT01000037.1"/>
</dbReference>
<dbReference type="PATRIC" id="fig|857265.3.peg.4259"/>
<dbReference type="EMBL" id="LAQT01000037">
    <property type="protein sequence ID" value="KPC49374.1"/>
    <property type="molecule type" value="Genomic_DNA"/>
</dbReference>
<keyword evidence="1" id="KW-0964">Secreted</keyword>
<dbReference type="SMR" id="A0A0N0GKU4"/>
<feature type="region of interest" description="Disordered" evidence="5">
    <location>
        <begin position="323"/>
        <end position="385"/>
    </location>
</feature>
<dbReference type="Gene3D" id="2.70.50.50">
    <property type="entry name" value="chitin-binding protein cbp21"/>
    <property type="match status" value="1"/>
</dbReference>
<dbReference type="InterPro" id="IPR003610">
    <property type="entry name" value="CBM5/12"/>
</dbReference>
<evidence type="ECO:0000259" key="7">
    <source>
        <dbReference type="SMART" id="SM00495"/>
    </source>
</evidence>
<dbReference type="PANTHER" id="PTHR34823">
    <property type="entry name" value="GLCNAC-BINDING PROTEIN A"/>
    <property type="match status" value="1"/>
</dbReference>
<dbReference type="InterPro" id="IPR004302">
    <property type="entry name" value="Cellulose/chitin-bd_N"/>
</dbReference>
<proteinExistence type="predicted"/>
<evidence type="ECO:0000313" key="8">
    <source>
        <dbReference type="EMBL" id="KPC49374.1"/>
    </source>
</evidence>
<comment type="caution">
    <text evidence="8">The sequence shown here is derived from an EMBL/GenBank/DDBJ whole genome shotgun (WGS) entry which is preliminary data.</text>
</comment>
<dbReference type="CDD" id="cd21177">
    <property type="entry name" value="LPMO_AA10"/>
    <property type="match status" value="1"/>
</dbReference>
<evidence type="ECO:0000256" key="1">
    <source>
        <dbReference type="ARBA" id="ARBA00022525"/>
    </source>
</evidence>
<dbReference type="Pfam" id="PF03067">
    <property type="entry name" value="LPMO_10"/>
    <property type="match status" value="1"/>
</dbReference>
<keyword evidence="4" id="KW-0378">Hydrolase</keyword>
<sequence>MKPVTHKSVARCIMTPLCLALLAGLAQPALAHGSMESPISRVYKCFKEGPEAPTSAACQAAVALSGPQMLYDWAGVNQANANSNHQAVVPDGQLCAGGKANYAGLDLPRQDWATTVIAPDANGKFDFVWNATAKHATKAWTLYVTRDGWSETAPLKWSDLQQFCTLGNLTADANNRYHLSCTLPTGKSGHHVIYATWQRSDSTEAFYSCSDVSFTPVVSSFKDLGTVTAAQNLADGTKVVFRLFDKNGADLETWSTTMSTYSANGDAMYLAANWPFYMAQTVNTSSRYVSIGTLGTDGTVSPQKNATGNHVYSRDGNTYTWQVDVNGVTPTPTPTPAPTPTPTPTPTPNPTPAPTPAPTPVPTPVPVPTPTPTPAPTPAPTPTPSTSCAPAWVATQAYATAGTKVSYSAHNYQNKWWTQNDNPSASGQWGVWQDLGSCK</sequence>
<evidence type="ECO:0000256" key="2">
    <source>
        <dbReference type="ARBA" id="ARBA00022669"/>
    </source>
</evidence>
<dbReference type="AlphaFoldDB" id="A0A0N0GKU4"/>
<dbReference type="GO" id="GO:0005975">
    <property type="term" value="P:carbohydrate metabolic process"/>
    <property type="evidence" value="ECO:0007669"/>
    <property type="project" value="InterPro"/>
</dbReference>
<dbReference type="GO" id="GO:0004553">
    <property type="term" value="F:hydrolase activity, hydrolyzing O-glycosyl compounds"/>
    <property type="evidence" value="ECO:0007669"/>
    <property type="project" value="InterPro"/>
</dbReference>
<dbReference type="Gene3D" id="3.30.70.2150">
    <property type="match status" value="1"/>
</dbReference>